<evidence type="ECO:0000256" key="8">
    <source>
        <dbReference type="ARBA" id="ARBA00025454"/>
    </source>
</evidence>
<dbReference type="Pfam" id="PF00528">
    <property type="entry name" value="BPD_transp_1"/>
    <property type="match status" value="1"/>
</dbReference>
<evidence type="ECO:0000256" key="7">
    <source>
        <dbReference type="ARBA" id="ARBA00023136"/>
    </source>
</evidence>
<gene>
    <name evidence="11" type="ORF">BLA27_10120</name>
</gene>
<evidence type="ECO:0000256" key="2">
    <source>
        <dbReference type="ARBA" id="ARBA00009306"/>
    </source>
</evidence>
<dbReference type="Proteomes" id="UP000182985">
    <property type="component" value="Unassembled WGS sequence"/>
</dbReference>
<evidence type="ECO:0000256" key="5">
    <source>
        <dbReference type="ARBA" id="ARBA00022692"/>
    </source>
</evidence>
<proteinExistence type="inferred from homology"/>
<feature type="transmembrane region" description="Helical" evidence="9">
    <location>
        <begin position="88"/>
        <end position="113"/>
    </location>
</feature>
<dbReference type="GO" id="GO:0055085">
    <property type="term" value="P:transmembrane transport"/>
    <property type="evidence" value="ECO:0007669"/>
    <property type="project" value="InterPro"/>
</dbReference>
<keyword evidence="6 9" id="KW-1133">Transmembrane helix</keyword>
<comment type="function">
    <text evidence="8">Probably part of an ABC transporter complex that could be involved in peptide import. Probably responsible for the translocation of the substrate across the membrane.</text>
</comment>
<evidence type="ECO:0000256" key="4">
    <source>
        <dbReference type="ARBA" id="ARBA00022475"/>
    </source>
</evidence>
<feature type="transmembrane region" description="Helical" evidence="9">
    <location>
        <begin position="7"/>
        <end position="38"/>
    </location>
</feature>
<evidence type="ECO:0000259" key="10">
    <source>
        <dbReference type="PROSITE" id="PS50928"/>
    </source>
</evidence>
<name>A0A1J6HMI0_9HYPH</name>
<dbReference type="InterPro" id="IPR025966">
    <property type="entry name" value="OppC_N"/>
</dbReference>
<comment type="similarity">
    <text evidence="2 9">Belongs to the binding-protein-dependent transport system permease family.</text>
</comment>
<dbReference type="PROSITE" id="PS50928">
    <property type="entry name" value="ABC_TM1"/>
    <property type="match status" value="1"/>
</dbReference>
<dbReference type="Pfam" id="PF12911">
    <property type="entry name" value="OppC_N"/>
    <property type="match status" value="1"/>
</dbReference>
<dbReference type="Gene3D" id="1.10.3720.10">
    <property type="entry name" value="MetI-like"/>
    <property type="match status" value="1"/>
</dbReference>
<dbReference type="InterPro" id="IPR000515">
    <property type="entry name" value="MetI-like"/>
</dbReference>
<accession>A0A1J6HMI0</accession>
<keyword evidence="5 9" id="KW-0812">Transmembrane</keyword>
<dbReference type="PANTHER" id="PTHR43386:SF26">
    <property type="entry name" value="ABC TRANSPORTER PERMEASE PROTEIN"/>
    <property type="match status" value="1"/>
</dbReference>
<keyword evidence="3 9" id="KW-0813">Transport</keyword>
<sequence length="289" mass="30721">MKRLKRFLLLYCNSGIAVVAMGMFLLLLLMAILAPLIAPQNPYDLAQLNLLDGRLPPMTRGSDAILYLLGTDDQGRDVLSAILYGLRISIGIAFVSGAIAVMIGASAGMVAAYAGGTLDAIIMRVVDIQLSFPSILIALVLLAVFGPGLDKVVIALVMVQWAYYARTVRSAAQAEIGRDYIEAARCLELGTARIMFRHVLPNCSAPLFVVVTVEVASAIALEAALSFLGAGVPVTEPSLGLLIANGYSFVLSGDYWLSLYPGAVLFILVASVNLVGDRLRTVLNPHNAN</sequence>
<protein>
    <submittedName>
        <fullName evidence="11">Peptide ABC transporter permease</fullName>
    </submittedName>
</protein>
<dbReference type="InterPro" id="IPR050366">
    <property type="entry name" value="BP-dependent_transpt_permease"/>
</dbReference>
<reference evidence="11 12" key="1">
    <citation type="submission" date="2016-10" db="EMBL/GenBank/DDBJ databases">
        <title>The Draft Genome Sequence of the Potato Rhizosphere Bacteria Ochrobactrum sp. IPA7.2.</title>
        <authorList>
            <person name="Gogoleva N.E."/>
            <person name="Khlopko Y.A."/>
            <person name="Burygin G.L."/>
            <person name="Plotnikov A.O."/>
        </authorList>
    </citation>
    <scope>NUCLEOTIDE SEQUENCE [LARGE SCALE GENOMIC DNA]</scope>
    <source>
        <strain evidence="11 12">IPA7.2</strain>
    </source>
</reference>
<dbReference type="InterPro" id="IPR035906">
    <property type="entry name" value="MetI-like_sf"/>
</dbReference>
<feature type="transmembrane region" description="Helical" evidence="9">
    <location>
        <begin position="255"/>
        <end position="276"/>
    </location>
</feature>
<dbReference type="SUPFAM" id="SSF161098">
    <property type="entry name" value="MetI-like"/>
    <property type="match status" value="1"/>
</dbReference>
<evidence type="ECO:0000256" key="1">
    <source>
        <dbReference type="ARBA" id="ARBA00004651"/>
    </source>
</evidence>
<feature type="domain" description="ABC transmembrane type-1" evidence="10">
    <location>
        <begin position="86"/>
        <end position="276"/>
    </location>
</feature>
<evidence type="ECO:0000256" key="9">
    <source>
        <dbReference type="RuleBase" id="RU363032"/>
    </source>
</evidence>
<dbReference type="PANTHER" id="PTHR43386">
    <property type="entry name" value="OLIGOPEPTIDE TRANSPORT SYSTEM PERMEASE PROTEIN APPC"/>
    <property type="match status" value="1"/>
</dbReference>
<organism evidence="11 12">
    <name type="scientific">Brucella cytisi</name>
    <dbReference type="NCBI Taxonomy" id="407152"/>
    <lineage>
        <taxon>Bacteria</taxon>
        <taxon>Pseudomonadati</taxon>
        <taxon>Pseudomonadota</taxon>
        <taxon>Alphaproteobacteria</taxon>
        <taxon>Hyphomicrobiales</taxon>
        <taxon>Brucellaceae</taxon>
        <taxon>Brucella/Ochrobactrum group</taxon>
        <taxon>Brucella</taxon>
    </lineage>
</organism>
<dbReference type="RefSeq" id="WP_071631640.1">
    <property type="nucleotide sequence ID" value="NZ_MOEC01000008.1"/>
</dbReference>
<evidence type="ECO:0000256" key="6">
    <source>
        <dbReference type="ARBA" id="ARBA00022989"/>
    </source>
</evidence>
<feature type="transmembrane region" description="Helical" evidence="9">
    <location>
        <begin position="125"/>
        <end position="146"/>
    </location>
</feature>
<dbReference type="AlphaFoldDB" id="A0A1J6HMI0"/>
<dbReference type="EMBL" id="MOEC01000008">
    <property type="protein sequence ID" value="OIS93657.1"/>
    <property type="molecule type" value="Genomic_DNA"/>
</dbReference>
<dbReference type="OrthoDB" id="9805884at2"/>
<dbReference type="CDD" id="cd06261">
    <property type="entry name" value="TM_PBP2"/>
    <property type="match status" value="1"/>
</dbReference>
<keyword evidence="4" id="KW-1003">Cell membrane</keyword>
<comment type="caution">
    <text evidence="11">The sequence shown here is derived from an EMBL/GenBank/DDBJ whole genome shotgun (WGS) entry which is preliminary data.</text>
</comment>
<evidence type="ECO:0000313" key="11">
    <source>
        <dbReference type="EMBL" id="OIS93657.1"/>
    </source>
</evidence>
<keyword evidence="12" id="KW-1185">Reference proteome</keyword>
<evidence type="ECO:0000256" key="3">
    <source>
        <dbReference type="ARBA" id="ARBA00022448"/>
    </source>
</evidence>
<comment type="subcellular location">
    <subcellularLocation>
        <location evidence="1 9">Cell membrane</location>
        <topology evidence="1 9">Multi-pass membrane protein</topology>
    </subcellularLocation>
</comment>
<keyword evidence="7 9" id="KW-0472">Membrane</keyword>
<evidence type="ECO:0000313" key="12">
    <source>
        <dbReference type="Proteomes" id="UP000182985"/>
    </source>
</evidence>
<dbReference type="GO" id="GO:0005886">
    <property type="term" value="C:plasma membrane"/>
    <property type="evidence" value="ECO:0007669"/>
    <property type="project" value="UniProtKB-SubCell"/>
</dbReference>
<feature type="transmembrane region" description="Helical" evidence="9">
    <location>
        <begin position="207"/>
        <end position="235"/>
    </location>
</feature>